<dbReference type="InParanoid" id="A0A251TPA2"/>
<comment type="subcellular location">
    <subcellularLocation>
        <location evidence="1 8">Nucleus</location>
    </subcellularLocation>
</comment>
<evidence type="ECO:0000256" key="5">
    <source>
        <dbReference type="ARBA" id="ARBA00023163"/>
    </source>
</evidence>
<dbReference type="STRING" id="4232.A0A251TPA2"/>
<dbReference type="InterPro" id="IPR053793">
    <property type="entry name" value="PB1-like"/>
</dbReference>
<dbReference type="PANTHER" id="PTHR31734">
    <property type="entry name" value="AUXIN-RESPONSIVE PROTEIN IAA17"/>
    <property type="match status" value="1"/>
</dbReference>
<evidence type="ECO:0000256" key="6">
    <source>
        <dbReference type="ARBA" id="ARBA00023242"/>
    </source>
</evidence>
<keyword evidence="12" id="KW-1185">Reference proteome</keyword>
<dbReference type="GO" id="GO:0005634">
    <property type="term" value="C:nucleus"/>
    <property type="evidence" value="ECO:0007669"/>
    <property type="project" value="UniProtKB-SubCell"/>
</dbReference>
<comment type="similarity">
    <text evidence="2 8">Belongs to the Aux/IAA family.</text>
</comment>
<evidence type="ECO:0000313" key="12">
    <source>
        <dbReference type="Proteomes" id="UP000215914"/>
    </source>
</evidence>
<accession>A0A251TPA2</accession>
<dbReference type="Pfam" id="PF02309">
    <property type="entry name" value="AUX_IAA"/>
    <property type="match status" value="2"/>
</dbReference>
<evidence type="ECO:0000256" key="2">
    <source>
        <dbReference type="ARBA" id="ARBA00006728"/>
    </source>
</evidence>
<evidence type="ECO:0000256" key="8">
    <source>
        <dbReference type="RuleBase" id="RU004549"/>
    </source>
</evidence>
<dbReference type="InterPro" id="IPR033389">
    <property type="entry name" value="AUX/IAA_dom"/>
</dbReference>
<dbReference type="Gene3D" id="3.10.20.90">
    <property type="entry name" value="Phosphatidylinositol 3-kinase Catalytic Subunit, Chain A, domain 1"/>
    <property type="match status" value="1"/>
</dbReference>
<keyword evidence="3 8" id="KW-0678">Repressor</keyword>
<protein>
    <recommendedName>
        <fullName evidence="8">Auxin-responsive protein</fullName>
    </recommendedName>
</protein>
<evidence type="ECO:0000256" key="4">
    <source>
        <dbReference type="ARBA" id="ARBA00023015"/>
    </source>
</evidence>
<keyword evidence="4 8" id="KW-0805">Transcription regulation</keyword>
<dbReference type="PROSITE" id="PS51745">
    <property type="entry name" value="PB1"/>
    <property type="match status" value="1"/>
</dbReference>
<dbReference type="SMR" id="A0A251TPA2"/>
<dbReference type="GO" id="GO:0009734">
    <property type="term" value="P:auxin-activated signaling pathway"/>
    <property type="evidence" value="ECO:0007669"/>
    <property type="project" value="UniProtKB-UniRule"/>
</dbReference>
<dbReference type="AlphaFoldDB" id="A0A251TPA2"/>
<comment type="subunit">
    <text evidence="8">Homodimers and heterodimers.</text>
</comment>
<comment type="function">
    <text evidence="8">Aux/IAA proteins are short-lived transcriptional factors that function as repressors of early auxin response genes at low auxin concentrations.</text>
</comment>
<keyword evidence="7 8" id="KW-0927">Auxin signaling pathway</keyword>
<organism evidence="11 12">
    <name type="scientific">Helianthus annuus</name>
    <name type="common">Common sunflower</name>
    <dbReference type="NCBI Taxonomy" id="4232"/>
    <lineage>
        <taxon>Eukaryota</taxon>
        <taxon>Viridiplantae</taxon>
        <taxon>Streptophyta</taxon>
        <taxon>Embryophyta</taxon>
        <taxon>Tracheophyta</taxon>
        <taxon>Spermatophyta</taxon>
        <taxon>Magnoliopsida</taxon>
        <taxon>eudicotyledons</taxon>
        <taxon>Gunneridae</taxon>
        <taxon>Pentapetalae</taxon>
        <taxon>asterids</taxon>
        <taxon>campanulids</taxon>
        <taxon>Asterales</taxon>
        <taxon>Asteraceae</taxon>
        <taxon>Asteroideae</taxon>
        <taxon>Heliantheae alliance</taxon>
        <taxon>Heliantheae</taxon>
        <taxon>Helianthus</taxon>
    </lineage>
</organism>
<reference evidence="11" key="2">
    <citation type="submission" date="2017-02" db="EMBL/GenBank/DDBJ databases">
        <title>Sunflower complete genome.</title>
        <authorList>
            <person name="Langlade N."/>
            <person name="Munos S."/>
        </authorList>
    </citation>
    <scope>NUCLEOTIDE SEQUENCE [LARGE SCALE GENOMIC DNA]</scope>
    <source>
        <tissue evidence="11">Leaves</tissue>
    </source>
</reference>
<evidence type="ECO:0000313" key="11">
    <source>
        <dbReference type="EMBL" id="OTG12920.1"/>
    </source>
</evidence>
<feature type="domain" description="PB1" evidence="9">
    <location>
        <begin position="73"/>
        <end position="150"/>
    </location>
</feature>
<dbReference type="OrthoDB" id="1926344at2759"/>
<evidence type="ECO:0000256" key="1">
    <source>
        <dbReference type="ARBA" id="ARBA00004123"/>
    </source>
</evidence>
<evidence type="ECO:0000256" key="7">
    <source>
        <dbReference type="ARBA" id="ARBA00023294"/>
    </source>
</evidence>
<dbReference type="Proteomes" id="UP000215914">
    <property type="component" value="Chromosome 10"/>
</dbReference>
<gene>
    <name evidence="11" type="ORF">HannXRQ_Chr10g0314921</name>
    <name evidence="10" type="ORF">HanXRQr2_Chr10g0460531</name>
</gene>
<evidence type="ECO:0000313" key="10">
    <source>
        <dbReference type="EMBL" id="KAF5788125.1"/>
    </source>
</evidence>
<reference evidence="10" key="3">
    <citation type="submission" date="2020-06" db="EMBL/GenBank/DDBJ databases">
        <title>Helianthus annuus Genome sequencing and assembly Release 2.</title>
        <authorList>
            <person name="Gouzy J."/>
            <person name="Langlade N."/>
            <person name="Munos S."/>
        </authorList>
    </citation>
    <scope>NUCLEOTIDE SEQUENCE</scope>
    <source>
        <tissue evidence="10">Leaves</tissue>
    </source>
</reference>
<dbReference type="InterPro" id="IPR003311">
    <property type="entry name" value="AUX_IAA"/>
</dbReference>
<keyword evidence="5 8" id="KW-0804">Transcription</keyword>
<evidence type="ECO:0000259" key="9">
    <source>
        <dbReference type="PROSITE" id="PS51745"/>
    </source>
</evidence>
<evidence type="ECO:0000256" key="3">
    <source>
        <dbReference type="ARBA" id="ARBA00022491"/>
    </source>
</evidence>
<name>A0A251TPA2_HELAN</name>
<sequence length="167" mass="18883">MSTEDQFGLEITELRLGLPGGGERNVKKRVFLDILGGGDEVDLCGNGGGKNRNMEVAVGWPPVCSYRKRTIIKMYVKVSMDGAPFLRKIDINGFKGYSDFVMALEKLFGLGDECEYIPIYEDNNGDWMLVGFVPWEIFTETCKRLRMKKKVLDGGLQTKNLMRKNEN</sequence>
<reference evidence="10 12" key="1">
    <citation type="journal article" date="2017" name="Nature">
        <title>The sunflower genome provides insights into oil metabolism, flowering and Asterid evolution.</title>
        <authorList>
            <person name="Badouin H."/>
            <person name="Gouzy J."/>
            <person name="Grassa C.J."/>
            <person name="Murat F."/>
            <person name="Staton S.E."/>
            <person name="Cottret L."/>
            <person name="Lelandais-Briere C."/>
            <person name="Owens G.L."/>
            <person name="Carrere S."/>
            <person name="Mayjonade B."/>
            <person name="Legrand L."/>
            <person name="Gill N."/>
            <person name="Kane N.C."/>
            <person name="Bowers J.E."/>
            <person name="Hubner S."/>
            <person name="Bellec A."/>
            <person name="Berard A."/>
            <person name="Berges H."/>
            <person name="Blanchet N."/>
            <person name="Boniface M.C."/>
            <person name="Brunel D."/>
            <person name="Catrice O."/>
            <person name="Chaidir N."/>
            <person name="Claudel C."/>
            <person name="Donnadieu C."/>
            <person name="Faraut T."/>
            <person name="Fievet G."/>
            <person name="Helmstetter N."/>
            <person name="King M."/>
            <person name="Knapp S.J."/>
            <person name="Lai Z."/>
            <person name="Le Paslier M.C."/>
            <person name="Lippi Y."/>
            <person name="Lorenzon L."/>
            <person name="Mandel J.R."/>
            <person name="Marage G."/>
            <person name="Marchand G."/>
            <person name="Marquand E."/>
            <person name="Bret-Mestries E."/>
            <person name="Morien E."/>
            <person name="Nambeesan S."/>
            <person name="Nguyen T."/>
            <person name="Pegot-Espagnet P."/>
            <person name="Pouilly N."/>
            <person name="Raftis F."/>
            <person name="Sallet E."/>
            <person name="Schiex T."/>
            <person name="Thomas J."/>
            <person name="Vandecasteele C."/>
            <person name="Vares D."/>
            <person name="Vear F."/>
            <person name="Vautrin S."/>
            <person name="Crespi M."/>
            <person name="Mangin B."/>
            <person name="Burke J.M."/>
            <person name="Salse J."/>
            <person name="Munos S."/>
            <person name="Vincourt P."/>
            <person name="Rieseberg L.H."/>
            <person name="Langlade N.B."/>
        </authorList>
    </citation>
    <scope>NUCLEOTIDE SEQUENCE [LARGE SCALE GENOMIC DNA]</scope>
    <source>
        <strain evidence="12">cv. SF193</strain>
        <tissue evidence="10">Leaves</tissue>
    </source>
</reference>
<dbReference type="SUPFAM" id="SSF54277">
    <property type="entry name" value="CAD &amp; PB1 domains"/>
    <property type="match status" value="1"/>
</dbReference>
<dbReference type="Gramene" id="mRNA:HanXRQr2_Chr10g0460531">
    <property type="protein sequence ID" value="mRNA:HanXRQr2_Chr10g0460531"/>
    <property type="gene ID" value="HanXRQr2_Chr10g0460531"/>
</dbReference>
<proteinExistence type="inferred from homology"/>
<dbReference type="EMBL" id="MNCJ02000325">
    <property type="protein sequence ID" value="KAF5788125.1"/>
    <property type="molecule type" value="Genomic_DNA"/>
</dbReference>
<dbReference type="EMBL" id="CM007899">
    <property type="protein sequence ID" value="OTG12920.1"/>
    <property type="molecule type" value="Genomic_DNA"/>
</dbReference>
<dbReference type="OMA" id="GDECEYI"/>
<dbReference type="GO" id="GO:0006355">
    <property type="term" value="P:regulation of DNA-templated transcription"/>
    <property type="evidence" value="ECO:0007669"/>
    <property type="project" value="InterPro"/>
</dbReference>
<dbReference type="PANTHER" id="PTHR31734:SF87">
    <property type="entry name" value="AUXIN-RESPONSIVE PROTEIN IAA5"/>
    <property type="match status" value="1"/>
</dbReference>
<keyword evidence="6 8" id="KW-0539">Nucleus</keyword>